<protein>
    <submittedName>
        <fullName evidence="2">Uncharacterized protein</fullName>
    </submittedName>
</protein>
<evidence type="ECO:0000313" key="3">
    <source>
        <dbReference type="Proteomes" id="UP000607653"/>
    </source>
</evidence>
<evidence type="ECO:0000313" key="2">
    <source>
        <dbReference type="EMBL" id="DAD33816.1"/>
    </source>
</evidence>
<gene>
    <name evidence="2" type="ORF">HUJ06_012667</name>
</gene>
<proteinExistence type="predicted"/>
<comment type="caution">
    <text evidence="2">The sequence shown here is derived from an EMBL/GenBank/DDBJ whole genome shotgun (WGS) entry which is preliminary data.</text>
</comment>
<dbReference type="Proteomes" id="UP000607653">
    <property type="component" value="Unassembled WGS sequence"/>
</dbReference>
<evidence type="ECO:0000256" key="1">
    <source>
        <dbReference type="SAM" id="MobiDB-lite"/>
    </source>
</evidence>
<sequence length="82" mass="9068">MSSTFSRPLSPSPRPSSTATTSTSRPLDNNDTKPDKKSQDGELSSIWETIAISLIVQITSHKYALLSLVQFHLKEKTNTCFV</sequence>
<reference evidence="2 3" key="1">
    <citation type="journal article" date="2020" name="Mol. Biol. Evol.">
        <title>Distinct Expression and Methylation Patterns for Genes with Different Fates following a Single Whole-Genome Duplication in Flowering Plants.</title>
        <authorList>
            <person name="Shi T."/>
            <person name="Rahmani R.S."/>
            <person name="Gugger P.F."/>
            <person name="Wang M."/>
            <person name="Li H."/>
            <person name="Zhang Y."/>
            <person name="Li Z."/>
            <person name="Wang Q."/>
            <person name="Van de Peer Y."/>
            <person name="Marchal K."/>
            <person name="Chen J."/>
        </authorList>
    </citation>
    <scope>NUCLEOTIDE SEQUENCE [LARGE SCALE GENOMIC DNA]</scope>
    <source>
        <tissue evidence="2">Leaf</tissue>
    </source>
</reference>
<feature type="compositionally biased region" description="Low complexity" evidence="1">
    <location>
        <begin position="1"/>
        <end position="26"/>
    </location>
</feature>
<feature type="compositionally biased region" description="Basic and acidic residues" evidence="1">
    <location>
        <begin position="28"/>
        <end position="40"/>
    </location>
</feature>
<name>A0A822YSQ7_NELNU</name>
<dbReference type="AlphaFoldDB" id="A0A822YSQ7"/>
<keyword evidence="3" id="KW-1185">Reference proteome</keyword>
<feature type="region of interest" description="Disordered" evidence="1">
    <location>
        <begin position="1"/>
        <end position="41"/>
    </location>
</feature>
<organism evidence="2 3">
    <name type="scientific">Nelumbo nucifera</name>
    <name type="common">Sacred lotus</name>
    <dbReference type="NCBI Taxonomy" id="4432"/>
    <lineage>
        <taxon>Eukaryota</taxon>
        <taxon>Viridiplantae</taxon>
        <taxon>Streptophyta</taxon>
        <taxon>Embryophyta</taxon>
        <taxon>Tracheophyta</taxon>
        <taxon>Spermatophyta</taxon>
        <taxon>Magnoliopsida</taxon>
        <taxon>Proteales</taxon>
        <taxon>Nelumbonaceae</taxon>
        <taxon>Nelumbo</taxon>
    </lineage>
</organism>
<accession>A0A822YSQ7</accession>
<dbReference type="EMBL" id="DUZY01000003">
    <property type="protein sequence ID" value="DAD33816.1"/>
    <property type="molecule type" value="Genomic_DNA"/>
</dbReference>